<keyword evidence="4" id="KW-0106">Calcium</keyword>
<dbReference type="PANTHER" id="PTHR42693">
    <property type="entry name" value="ARYLSULFATASE FAMILY MEMBER"/>
    <property type="match status" value="1"/>
</dbReference>
<dbReference type="OrthoDB" id="9783154at2"/>
<feature type="domain" description="Sulfatase N-terminal" evidence="6">
    <location>
        <begin position="23"/>
        <end position="353"/>
    </location>
</feature>
<evidence type="ECO:0000259" key="6">
    <source>
        <dbReference type="Pfam" id="PF00884"/>
    </source>
</evidence>
<dbReference type="InterPro" id="IPR024607">
    <property type="entry name" value="Sulfatase_CS"/>
</dbReference>
<dbReference type="Pfam" id="PF00884">
    <property type="entry name" value="Sulfatase"/>
    <property type="match status" value="1"/>
</dbReference>
<dbReference type="EC" id="3.1.6.1" evidence="7"/>
<dbReference type="GO" id="GO:0004065">
    <property type="term" value="F:arylsulfatase activity"/>
    <property type="evidence" value="ECO:0007669"/>
    <property type="project" value="UniProtKB-EC"/>
</dbReference>
<evidence type="ECO:0000313" key="8">
    <source>
        <dbReference type="Proteomes" id="UP000317318"/>
    </source>
</evidence>
<proteinExistence type="inferred from homology"/>
<dbReference type="GO" id="GO:0046872">
    <property type="term" value="F:metal ion binding"/>
    <property type="evidence" value="ECO:0007669"/>
    <property type="project" value="UniProtKB-KW"/>
</dbReference>
<organism evidence="7 8">
    <name type="scientific">Stratiformator vulcanicus</name>
    <dbReference type="NCBI Taxonomy" id="2527980"/>
    <lineage>
        <taxon>Bacteria</taxon>
        <taxon>Pseudomonadati</taxon>
        <taxon>Planctomycetota</taxon>
        <taxon>Planctomycetia</taxon>
        <taxon>Planctomycetales</taxon>
        <taxon>Planctomycetaceae</taxon>
        <taxon>Stratiformator</taxon>
    </lineage>
</organism>
<feature type="chain" id="PRO_5021913934" evidence="5">
    <location>
        <begin position="20"/>
        <end position="470"/>
    </location>
</feature>
<dbReference type="Proteomes" id="UP000317318">
    <property type="component" value="Chromosome"/>
</dbReference>
<evidence type="ECO:0000256" key="4">
    <source>
        <dbReference type="ARBA" id="ARBA00022837"/>
    </source>
</evidence>
<keyword evidence="8" id="KW-1185">Reference proteome</keyword>
<gene>
    <name evidence="7" type="primary">atsA_22</name>
    <name evidence="7" type="ORF">Pan189_20170</name>
</gene>
<evidence type="ECO:0000313" key="7">
    <source>
        <dbReference type="EMBL" id="QDT37637.1"/>
    </source>
</evidence>
<evidence type="ECO:0000256" key="5">
    <source>
        <dbReference type="SAM" id="SignalP"/>
    </source>
</evidence>
<dbReference type="Gene3D" id="3.30.1120.10">
    <property type="match status" value="1"/>
</dbReference>
<dbReference type="RefSeq" id="WP_145363734.1">
    <property type="nucleotide sequence ID" value="NZ_CP036268.1"/>
</dbReference>
<dbReference type="InterPro" id="IPR000917">
    <property type="entry name" value="Sulfatase_N"/>
</dbReference>
<dbReference type="EMBL" id="CP036268">
    <property type="protein sequence ID" value="QDT37637.1"/>
    <property type="molecule type" value="Genomic_DNA"/>
</dbReference>
<dbReference type="PANTHER" id="PTHR42693:SF33">
    <property type="entry name" value="ARYLSULFATASE"/>
    <property type="match status" value="1"/>
</dbReference>
<sequence length="470" mass="51959" precursor="true">MLRYVIFCLALIACAGASAAERPNFVFVLIDDMGWGDLSCFGSEMAETPQLDKLAAAGIRFEQFYVNSPICSPSRAAFLTGRYPQRDRIGSYLSHRKHNRSRGIADWLDPEVPTLSALLQQAGYATGHFGKWHLGGQRDVEDAPQISQYGFDKSLTNFEGLGPKLLPITLRPGPNGEVIRKRIWSDAERLGGPVEWRVRSKITSGFADAAIQFIGAAQAKDQPFYVNVWPDDVHTPLFPSPERWSEETRDRYVAVLEEMDNQFAPLLDRIRGDAKLRDNTVILVCSDNGPEQNCGTAGPFRGIKATLLEGGIRSPLIVWAPGLMPPSSQGTRDQTSVLCALDIAPSLAAIAGVEVSEGAFRDGENLSATLLGQNAKSRSGPIFFRRPPDRKDYRFLKNLPDLAVRSGEWKLLCDYDGQRPQLYRIEDDAGESNNLAPQRPDVTNRLTNLVIEWNAKLPPDAAMQSATSRQ</sequence>
<name>A0A517R165_9PLAN</name>
<dbReference type="AlphaFoldDB" id="A0A517R165"/>
<reference evidence="7 8" key="1">
    <citation type="submission" date="2019-02" db="EMBL/GenBank/DDBJ databases">
        <title>Deep-cultivation of Planctomycetes and their phenomic and genomic characterization uncovers novel biology.</title>
        <authorList>
            <person name="Wiegand S."/>
            <person name="Jogler M."/>
            <person name="Boedeker C."/>
            <person name="Pinto D."/>
            <person name="Vollmers J."/>
            <person name="Rivas-Marin E."/>
            <person name="Kohn T."/>
            <person name="Peeters S.H."/>
            <person name="Heuer A."/>
            <person name="Rast P."/>
            <person name="Oberbeckmann S."/>
            <person name="Bunk B."/>
            <person name="Jeske O."/>
            <person name="Meyerdierks A."/>
            <person name="Storesund J.E."/>
            <person name="Kallscheuer N."/>
            <person name="Luecker S."/>
            <person name="Lage O.M."/>
            <person name="Pohl T."/>
            <person name="Merkel B.J."/>
            <person name="Hornburger P."/>
            <person name="Mueller R.-W."/>
            <person name="Bruemmer F."/>
            <person name="Labrenz M."/>
            <person name="Spormann A.M."/>
            <person name="Op den Camp H."/>
            <person name="Overmann J."/>
            <person name="Amann R."/>
            <person name="Jetten M.S.M."/>
            <person name="Mascher T."/>
            <person name="Medema M.H."/>
            <person name="Devos D.P."/>
            <person name="Kaster A.-K."/>
            <person name="Ovreas L."/>
            <person name="Rohde M."/>
            <person name="Galperin M.Y."/>
            <person name="Jogler C."/>
        </authorList>
    </citation>
    <scope>NUCLEOTIDE SEQUENCE [LARGE SCALE GENOMIC DNA]</scope>
    <source>
        <strain evidence="7 8">Pan189</strain>
    </source>
</reference>
<dbReference type="InterPro" id="IPR050738">
    <property type="entry name" value="Sulfatase"/>
</dbReference>
<keyword evidence="3 7" id="KW-0378">Hydrolase</keyword>
<keyword evidence="5" id="KW-0732">Signal</keyword>
<dbReference type="Gene3D" id="3.40.720.10">
    <property type="entry name" value="Alkaline Phosphatase, subunit A"/>
    <property type="match status" value="1"/>
</dbReference>
<dbReference type="PROSITE" id="PS00523">
    <property type="entry name" value="SULFATASE_1"/>
    <property type="match status" value="1"/>
</dbReference>
<evidence type="ECO:0000256" key="3">
    <source>
        <dbReference type="ARBA" id="ARBA00022801"/>
    </source>
</evidence>
<dbReference type="KEGG" id="svp:Pan189_20170"/>
<evidence type="ECO:0000256" key="2">
    <source>
        <dbReference type="ARBA" id="ARBA00022723"/>
    </source>
</evidence>
<feature type="signal peptide" evidence="5">
    <location>
        <begin position="1"/>
        <end position="19"/>
    </location>
</feature>
<dbReference type="SUPFAM" id="SSF53649">
    <property type="entry name" value="Alkaline phosphatase-like"/>
    <property type="match status" value="1"/>
</dbReference>
<keyword evidence="2" id="KW-0479">Metal-binding</keyword>
<protein>
    <submittedName>
        <fullName evidence="7">Arylsulfatase</fullName>
        <ecNumber evidence="7">3.1.6.1</ecNumber>
    </submittedName>
</protein>
<accession>A0A517R165</accession>
<evidence type="ECO:0000256" key="1">
    <source>
        <dbReference type="ARBA" id="ARBA00008779"/>
    </source>
</evidence>
<comment type="similarity">
    <text evidence="1">Belongs to the sulfatase family.</text>
</comment>
<dbReference type="InterPro" id="IPR017850">
    <property type="entry name" value="Alkaline_phosphatase_core_sf"/>
</dbReference>